<comment type="subcellular location">
    <subcellularLocation>
        <location evidence="1">Nucleus</location>
    </subcellularLocation>
</comment>
<dbReference type="Proteomes" id="UP000650833">
    <property type="component" value="Unassembled WGS sequence"/>
</dbReference>
<dbReference type="Gene3D" id="3.30.160.60">
    <property type="entry name" value="Classic Zinc Finger"/>
    <property type="match status" value="1"/>
</dbReference>
<accession>A0A8H7UTT2</accession>
<evidence type="ECO:0000256" key="1">
    <source>
        <dbReference type="ARBA" id="ARBA00004123"/>
    </source>
</evidence>
<evidence type="ECO:0000256" key="5">
    <source>
        <dbReference type="ARBA" id="ARBA00023242"/>
    </source>
</evidence>
<feature type="compositionally biased region" description="Pro residues" evidence="7">
    <location>
        <begin position="263"/>
        <end position="274"/>
    </location>
</feature>
<keyword evidence="10" id="KW-1185">Reference proteome</keyword>
<dbReference type="OrthoDB" id="1306014at2759"/>
<reference evidence="9" key="1">
    <citation type="submission" date="2020-12" db="EMBL/GenBank/DDBJ databases">
        <title>Metabolic potential, ecology and presence of endohyphal bacteria is reflected in genomic diversity of Mucoromycotina.</title>
        <authorList>
            <person name="Muszewska A."/>
            <person name="Okrasinska A."/>
            <person name="Steczkiewicz K."/>
            <person name="Drgas O."/>
            <person name="Orlowska M."/>
            <person name="Perlinska-Lenart U."/>
            <person name="Aleksandrzak-Piekarczyk T."/>
            <person name="Szatraj K."/>
            <person name="Zielenkiewicz U."/>
            <person name="Pilsyk S."/>
            <person name="Malc E."/>
            <person name="Mieczkowski P."/>
            <person name="Kruszewska J.S."/>
            <person name="Biernat P."/>
            <person name="Pawlowska J."/>
        </authorList>
    </citation>
    <scope>NUCLEOTIDE SEQUENCE</scope>
    <source>
        <strain evidence="9">CBS 226.32</strain>
    </source>
</reference>
<evidence type="ECO:0000256" key="2">
    <source>
        <dbReference type="ARBA" id="ARBA00022723"/>
    </source>
</evidence>
<evidence type="ECO:0000256" key="3">
    <source>
        <dbReference type="ARBA" id="ARBA00022771"/>
    </source>
</evidence>
<feature type="domain" description="C2H2-type" evidence="8">
    <location>
        <begin position="36"/>
        <end position="59"/>
    </location>
</feature>
<evidence type="ECO:0000313" key="10">
    <source>
        <dbReference type="Proteomes" id="UP000650833"/>
    </source>
</evidence>
<name>A0A8H7UTT2_9FUNG</name>
<dbReference type="SMART" id="SM00355">
    <property type="entry name" value="ZnF_C2H2"/>
    <property type="match status" value="2"/>
</dbReference>
<dbReference type="GO" id="GO:0008270">
    <property type="term" value="F:zinc ion binding"/>
    <property type="evidence" value="ECO:0007669"/>
    <property type="project" value="UniProtKB-KW"/>
</dbReference>
<evidence type="ECO:0000259" key="8">
    <source>
        <dbReference type="PROSITE" id="PS50157"/>
    </source>
</evidence>
<dbReference type="PROSITE" id="PS50157">
    <property type="entry name" value="ZINC_FINGER_C2H2_2"/>
    <property type="match status" value="1"/>
</dbReference>
<dbReference type="InterPro" id="IPR013087">
    <property type="entry name" value="Znf_C2H2_type"/>
</dbReference>
<keyword evidence="3 6" id="KW-0863">Zinc-finger</keyword>
<dbReference type="PANTHER" id="PTHR23215:SF0">
    <property type="entry name" value="BUB3-INTERACTING AND GLEBS MOTIF-CONTAINING PROTEIN ZNF207"/>
    <property type="match status" value="1"/>
</dbReference>
<keyword evidence="4" id="KW-0862">Zinc</keyword>
<feature type="region of interest" description="Disordered" evidence="7">
    <location>
        <begin position="259"/>
        <end position="334"/>
    </location>
</feature>
<dbReference type="PANTHER" id="PTHR23215">
    <property type="entry name" value="ZINC FINGER PROTEIN 207"/>
    <property type="match status" value="1"/>
</dbReference>
<feature type="compositionally biased region" description="Low complexity" evidence="7">
    <location>
        <begin position="275"/>
        <end position="290"/>
    </location>
</feature>
<evidence type="ECO:0000256" key="6">
    <source>
        <dbReference type="PROSITE-ProRule" id="PRU00042"/>
    </source>
</evidence>
<protein>
    <recommendedName>
        <fullName evidence="8">C2H2-type domain-containing protein</fullName>
    </recommendedName>
</protein>
<evidence type="ECO:0000313" key="9">
    <source>
        <dbReference type="EMBL" id="KAG2193837.1"/>
    </source>
</evidence>
<evidence type="ECO:0000256" key="7">
    <source>
        <dbReference type="SAM" id="MobiDB-lite"/>
    </source>
</evidence>
<dbReference type="AlphaFoldDB" id="A0A8H7UTT2"/>
<dbReference type="CDD" id="cd20908">
    <property type="entry name" value="SUF4-like"/>
    <property type="match status" value="1"/>
</dbReference>
<dbReference type="InterPro" id="IPR036236">
    <property type="entry name" value="Znf_C2H2_sf"/>
</dbReference>
<dbReference type="EMBL" id="JAEPRC010000627">
    <property type="protein sequence ID" value="KAG2193837.1"/>
    <property type="molecule type" value="Genomic_DNA"/>
</dbReference>
<keyword evidence="5" id="KW-0539">Nucleus</keyword>
<sequence>MGKKRKSKPMRPWCWYCEKDFEDDKVLVTHQRAKHFKCEECNKKLTTAGGMVVHSHQVHKIDIYKVPNAIPGRDKLDIEIFGMEGIPEEDMIAHEARISGNNSNKKSKSGGSGHYGELTLEQIQAQMAAHKAASAVVSSADSTPTNTASPVITAPPVIQQPPQQQQQQYYNYNAYYGQPAGYGQYYPPQNGYNTPSPPVMGGQPPLPPQQNYGYANAPNAGYSGQWGYQAYPPVPTGPPMPNTAAHIGAVPPMPVTATSLPLPSGPPNAGPVPPVAATAPPQSSAIAPASVTPPLSHPQHPLQAIQPPSQPHISENPITPPLAVPTATPNAKKKPTKVVLIYNNNEISPEEQRAQLEKHQVF</sequence>
<dbReference type="SUPFAM" id="SSF57667">
    <property type="entry name" value="beta-beta-alpha zinc fingers"/>
    <property type="match status" value="1"/>
</dbReference>
<keyword evidence="2" id="KW-0479">Metal-binding</keyword>
<comment type="caution">
    <text evidence="9">The sequence shown here is derived from an EMBL/GenBank/DDBJ whole genome shotgun (WGS) entry which is preliminary data.</text>
</comment>
<organism evidence="9 10">
    <name type="scientific">Mucor plumbeus</name>
    <dbReference type="NCBI Taxonomy" id="97098"/>
    <lineage>
        <taxon>Eukaryota</taxon>
        <taxon>Fungi</taxon>
        <taxon>Fungi incertae sedis</taxon>
        <taxon>Mucoromycota</taxon>
        <taxon>Mucoromycotina</taxon>
        <taxon>Mucoromycetes</taxon>
        <taxon>Mucorales</taxon>
        <taxon>Mucorineae</taxon>
        <taxon>Mucoraceae</taxon>
        <taxon>Mucor</taxon>
    </lineage>
</organism>
<dbReference type="GO" id="GO:0005634">
    <property type="term" value="C:nucleus"/>
    <property type="evidence" value="ECO:0007669"/>
    <property type="project" value="UniProtKB-SubCell"/>
</dbReference>
<dbReference type="PROSITE" id="PS00028">
    <property type="entry name" value="ZINC_FINGER_C2H2_1"/>
    <property type="match status" value="1"/>
</dbReference>
<evidence type="ECO:0000256" key="4">
    <source>
        <dbReference type="ARBA" id="ARBA00022833"/>
    </source>
</evidence>
<gene>
    <name evidence="9" type="ORF">INT46_011678</name>
</gene>
<proteinExistence type="predicted"/>